<feature type="region of interest" description="Disordered" evidence="1">
    <location>
        <begin position="170"/>
        <end position="215"/>
    </location>
</feature>
<proteinExistence type="predicted"/>
<feature type="compositionally biased region" description="Basic residues" evidence="1">
    <location>
        <begin position="48"/>
        <end position="58"/>
    </location>
</feature>
<comment type="caution">
    <text evidence="2">The sequence shown here is derived from an EMBL/GenBank/DDBJ whole genome shotgun (WGS) entry which is preliminary data.</text>
</comment>
<feature type="compositionally biased region" description="Basic and acidic residues" evidence="1">
    <location>
        <begin position="200"/>
        <end position="215"/>
    </location>
</feature>
<evidence type="ECO:0000313" key="2">
    <source>
        <dbReference type="EMBL" id="KAK1596167.1"/>
    </source>
</evidence>
<organism evidence="2 3">
    <name type="scientific">Colletotrichum navitas</name>
    <dbReference type="NCBI Taxonomy" id="681940"/>
    <lineage>
        <taxon>Eukaryota</taxon>
        <taxon>Fungi</taxon>
        <taxon>Dikarya</taxon>
        <taxon>Ascomycota</taxon>
        <taxon>Pezizomycotina</taxon>
        <taxon>Sordariomycetes</taxon>
        <taxon>Hypocreomycetidae</taxon>
        <taxon>Glomerellales</taxon>
        <taxon>Glomerellaceae</taxon>
        <taxon>Colletotrichum</taxon>
        <taxon>Colletotrichum graminicola species complex</taxon>
    </lineage>
</organism>
<feature type="compositionally biased region" description="Basic and acidic residues" evidence="1">
    <location>
        <begin position="35"/>
        <end position="47"/>
    </location>
</feature>
<feature type="compositionally biased region" description="Polar residues" evidence="1">
    <location>
        <begin position="71"/>
        <end position="85"/>
    </location>
</feature>
<dbReference type="EMBL" id="JAHLJV010000013">
    <property type="protein sequence ID" value="KAK1596167.1"/>
    <property type="molecule type" value="Genomic_DNA"/>
</dbReference>
<sequence length="215" mass="24159">MNGNSTARPSPMLDFKATHPDVFTHGARGSPLAGTEHELHRSIVRDIIKKRRDQRRARLQQQQQRCRTHSNDTTPTKPTPASRSVTPLRRQPSQSSSKPDSPRSCTSSDFSSEYLSDFSPCVSPLMEDLMLEIKDAIQSSGTHPEHGASPKRSTSAFDMGDIFELIEEAQREYESLSGESPAAQRRNEPPRQPRWSWESPLDHSTAEESHLALTR</sequence>
<dbReference type="GeneID" id="85438378"/>
<keyword evidence="3" id="KW-1185">Reference proteome</keyword>
<reference evidence="2" key="1">
    <citation type="submission" date="2021-06" db="EMBL/GenBank/DDBJ databases">
        <title>Comparative genomics, transcriptomics and evolutionary studies reveal genomic signatures of adaptation to plant cell wall in hemibiotrophic fungi.</title>
        <authorList>
            <consortium name="DOE Joint Genome Institute"/>
            <person name="Baroncelli R."/>
            <person name="Diaz J.F."/>
            <person name="Benocci T."/>
            <person name="Peng M."/>
            <person name="Battaglia E."/>
            <person name="Haridas S."/>
            <person name="Andreopoulos W."/>
            <person name="Labutti K."/>
            <person name="Pangilinan J."/>
            <person name="Floch G.L."/>
            <person name="Makela M.R."/>
            <person name="Henrissat B."/>
            <person name="Grigoriev I.V."/>
            <person name="Crouch J.A."/>
            <person name="De Vries R.P."/>
            <person name="Sukno S.A."/>
            <person name="Thon M.R."/>
        </authorList>
    </citation>
    <scope>NUCLEOTIDE SEQUENCE</scope>
    <source>
        <strain evidence="2">CBS 125086</strain>
    </source>
</reference>
<gene>
    <name evidence="2" type="ORF">LY79DRAFT_510170</name>
</gene>
<protein>
    <submittedName>
        <fullName evidence="2">Uncharacterized protein</fullName>
    </submittedName>
</protein>
<dbReference type="AlphaFoldDB" id="A0AAD8Q5C9"/>
<evidence type="ECO:0000313" key="3">
    <source>
        <dbReference type="Proteomes" id="UP001230504"/>
    </source>
</evidence>
<name>A0AAD8Q5C9_9PEZI</name>
<dbReference type="Proteomes" id="UP001230504">
    <property type="component" value="Unassembled WGS sequence"/>
</dbReference>
<feature type="region of interest" description="Disordered" evidence="1">
    <location>
        <begin position="1"/>
        <end position="112"/>
    </location>
</feature>
<accession>A0AAD8Q5C9</accession>
<dbReference type="RefSeq" id="XP_060417086.1">
    <property type="nucleotide sequence ID" value="XM_060554138.1"/>
</dbReference>
<evidence type="ECO:0000256" key="1">
    <source>
        <dbReference type="SAM" id="MobiDB-lite"/>
    </source>
</evidence>
<feature type="compositionally biased region" description="Low complexity" evidence="1">
    <location>
        <begin position="92"/>
        <end position="108"/>
    </location>
</feature>